<evidence type="ECO:0000313" key="2">
    <source>
        <dbReference type="EMBL" id="SCZ34046.1"/>
    </source>
</evidence>
<gene>
    <name evidence="2" type="ORF">SAMN03080610_01626</name>
</gene>
<dbReference type="STRING" id="1120955.SAMN03080610_01626"/>
<dbReference type="Proteomes" id="UP000199347">
    <property type="component" value="Unassembled WGS sequence"/>
</dbReference>
<accession>A0A1G5N9G8</accession>
<dbReference type="AlphaFoldDB" id="A0A1G5N9G8"/>
<organism evidence="2 3">
    <name type="scientific">Afifella marina DSM 2698</name>
    <dbReference type="NCBI Taxonomy" id="1120955"/>
    <lineage>
        <taxon>Bacteria</taxon>
        <taxon>Pseudomonadati</taxon>
        <taxon>Pseudomonadota</taxon>
        <taxon>Alphaproteobacteria</taxon>
        <taxon>Hyphomicrobiales</taxon>
        <taxon>Afifellaceae</taxon>
        <taxon>Afifella</taxon>
    </lineage>
</organism>
<keyword evidence="3" id="KW-1185">Reference proteome</keyword>
<feature type="compositionally biased region" description="Polar residues" evidence="1">
    <location>
        <begin position="1"/>
        <end position="11"/>
    </location>
</feature>
<proteinExistence type="predicted"/>
<reference evidence="2 3" key="1">
    <citation type="submission" date="2016-10" db="EMBL/GenBank/DDBJ databases">
        <authorList>
            <person name="de Groot N.N."/>
        </authorList>
    </citation>
    <scope>NUCLEOTIDE SEQUENCE [LARGE SCALE GENOMIC DNA]</scope>
    <source>
        <strain evidence="2 3">DSM 2698</strain>
    </source>
</reference>
<feature type="compositionally biased region" description="Low complexity" evidence="1">
    <location>
        <begin position="12"/>
        <end position="30"/>
    </location>
</feature>
<evidence type="ECO:0000256" key="1">
    <source>
        <dbReference type="SAM" id="MobiDB-lite"/>
    </source>
</evidence>
<evidence type="ECO:0000313" key="3">
    <source>
        <dbReference type="Proteomes" id="UP000199347"/>
    </source>
</evidence>
<feature type="region of interest" description="Disordered" evidence="1">
    <location>
        <begin position="1"/>
        <end position="44"/>
    </location>
</feature>
<protein>
    <submittedName>
        <fullName evidence="2">Uncharacterized protein</fullName>
    </submittedName>
</protein>
<name>A0A1G5N9G8_AFIMA</name>
<dbReference type="RefSeq" id="WP_274605684.1">
    <property type="nucleotide sequence ID" value="NZ_FMVW01000003.1"/>
</dbReference>
<sequence>MSTYDQGKQVGQQNPHQQQATPQQIPNYQQREQFNSGLRDGQRK</sequence>
<dbReference type="EMBL" id="FMVW01000003">
    <property type="protein sequence ID" value="SCZ34046.1"/>
    <property type="molecule type" value="Genomic_DNA"/>
</dbReference>